<keyword evidence="2" id="KW-1185">Reference proteome</keyword>
<dbReference type="EMBL" id="JANHAX010000004">
    <property type="protein sequence ID" value="MDQ2091159.1"/>
    <property type="molecule type" value="Genomic_DNA"/>
</dbReference>
<comment type="caution">
    <text evidence="1">The sequence shown here is derived from an EMBL/GenBank/DDBJ whole genome shotgun (WGS) entry which is preliminary data.</text>
</comment>
<dbReference type="RefSeq" id="WP_306736442.1">
    <property type="nucleotide sequence ID" value="NZ_JANHAX010000004.1"/>
</dbReference>
<reference evidence="1" key="1">
    <citation type="submission" date="2022-07" db="EMBL/GenBank/DDBJ databases">
        <authorList>
            <person name="Otstavnykh N."/>
            <person name="Isaeva M."/>
            <person name="Bystritskaya E."/>
        </authorList>
    </citation>
    <scope>NUCLEOTIDE SEQUENCE</scope>
    <source>
        <strain evidence="1">KCTC 52189</strain>
    </source>
</reference>
<dbReference type="Proteomes" id="UP001226762">
    <property type="component" value="Unassembled WGS sequence"/>
</dbReference>
<organism evidence="1 2">
    <name type="scientific">Marimonas arenosa</name>
    <dbReference type="NCBI Taxonomy" id="1795305"/>
    <lineage>
        <taxon>Bacteria</taxon>
        <taxon>Pseudomonadati</taxon>
        <taxon>Pseudomonadota</taxon>
        <taxon>Alphaproteobacteria</taxon>
        <taxon>Rhodobacterales</taxon>
        <taxon>Paracoccaceae</taxon>
        <taxon>Marimonas</taxon>
    </lineage>
</organism>
<proteinExistence type="predicted"/>
<accession>A0AAE4B6B2</accession>
<evidence type="ECO:0000313" key="2">
    <source>
        <dbReference type="Proteomes" id="UP001226762"/>
    </source>
</evidence>
<reference evidence="1" key="2">
    <citation type="submission" date="2023-02" db="EMBL/GenBank/DDBJ databases">
        <title>'Rhodoalgimonas zhirmunskyi' gen. nov., isolated from a red alga.</title>
        <authorList>
            <person name="Nedashkovskaya O.I."/>
            <person name="Otstavnykh N.Y."/>
            <person name="Bystritskaya E.P."/>
            <person name="Balabanova L.A."/>
            <person name="Isaeva M.P."/>
        </authorList>
    </citation>
    <scope>NUCLEOTIDE SEQUENCE</scope>
    <source>
        <strain evidence="1">KCTC 52189</strain>
    </source>
</reference>
<dbReference type="AlphaFoldDB" id="A0AAE4B6B2"/>
<evidence type="ECO:0000313" key="1">
    <source>
        <dbReference type="EMBL" id="MDQ2091159.1"/>
    </source>
</evidence>
<name>A0AAE4B6B2_9RHOB</name>
<protein>
    <submittedName>
        <fullName evidence="1">Uncharacterized protein</fullName>
    </submittedName>
</protein>
<sequence length="208" mass="24299">MMTAKRKRERKELVANLLAQDWNVFGTLKFINGRTIGRHGANKLLHQYWNKVDRTFFGNAAHRQKVRVPRWCFAHDGSDSENFHVHFALLAPIKDIDHACCILNAVWDQHHRQTAPLDKNWITPVWDRSEVASYLTREYWRLGSATLLDDLSWNGTAGETMAVFEHAQQQARIQRAASPIWLRQAQQALKEQKAHYLEKNALFVWERS</sequence>
<gene>
    <name evidence="1" type="ORF">NO357_14735</name>
</gene>